<sequence length="88" mass="9012">TNTVANSPSDGSVHTEPDVVEINDQTSEDNPVEDVPTTSMAKRLGSNTGKGVATASQQATTPSKGKKAATPKPVKYGPPRSSSKVTSS</sequence>
<evidence type="ECO:0000256" key="1">
    <source>
        <dbReference type="SAM" id="MobiDB-lite"/>
    </source>
</evidence>
<dbReference type="EMBL" id="LXQA010595573">
    <property type="protein sequence ID" value="MCI61215.1"/>
    <property type="molecule type" value="Genomic_DNA"/>
</dbReference>
<protein>
    <submittedName>
        <fullName evidence="2">Uncharacterized protein</fullName>
    </submittedName>
</protein>
<feature type="compositionally biased region" description="Polar residues" evidence="1">
    <location>
        <begin position="36"/>
        <end position="63"/>
    </location>
</feature>
<organism evidence="2 3">
    <name type="scientific">Trifolium medium</name>
    <dbReference type="NCBI Taxonomy" id="97028"/>
    <lineage>
        <taxon>Eukaryota</taxon>
        <taxon>Viridiplantae</taxon>
        <taxon>Streptophyta</taxon>
        <taxon>Embryophyta</taxon>
        <taxon>Tracheophyta</taxon>
        <taxon>Spermatophyta</taxon>
        <taxon>Magnoliopsida</taxon>
        <taxon>eudicotyledons</taxon>
        <taxon>Gunneridae</taxon>
        <taxon>Pentapetalae</taxon>
        <taxon>rosids</taxon>
        <taxon>fabids</taxon>
        <taxon>Fabales</taxon>
        <taxon>Fabaceae</taxon>
        <taxon>Papilionoideae</taxon>
        <taxon>50 kb inversion clade</taxon>
        <taxon>NPAAA clade</taxon>
        <taxon>Hologalegina</taxon>
        <taxon>IRL clade</taxon>
        <taxon>Trifolieae</taxon>
        <taxon>Trifolium</taxon>
    </lineage>
</organism>
<evidence type="ECO:0000313" key="2">
    <source>
        <dbReference type="EMBL" id="MCI61215.1"/>
    </source>
</evidence>
<accession>A0A392TMU5</accession>
<evidence type="ECO:0000313" key="3">
    <source>
        <dbReference type="Proteomes" id="UP000265520"/>
    </source>
</evidence>
<name>A0A392TMU5_9FABA</name>
<dbReference type="AlphaFoldDB" id="A0A392TMU5"/>
<dbReference type="Proteomes" id="UP000265520">
    <property type="component" value="Unassembled WGS sequence"/>
</dbReference>
<feature type="non-terminal residue" evidence="2">
    <location>
        <position position="88"/>
    </location>
</feature>
<reference evidence="2 3" key="1">
    <citation type="journal article" date="2018" name="Front. Plant Sci.">
        <title>Red Clover (Trifolium pratense) and Zigzag Clover (T. medium) - A Picture of Genomic Similarities and Differences.</title>
        <authorList>
            <person name="Dluhosova J."/>
            <person name="Istvanek J."/>
            <person name="Nedelnik J."/>
            <person name="Repkova J."/>
        </authorList>
    </citation>
    <scope>NUCLEOTIDE SEQUENCE [LARGE SCALE GENOMIC DNA]</scope>
    <source>
        <strain evidence="3">cv. 10/8</strain>
        <tissue evidence="2">Leaf</tissue>
    </source>
</reference>
<comment type="caution">
    <text evidence="2">The sequence shown here is derived from an EMBL/GenBank/DDBJ whole genome shotgun (WGS) entry which is preliminary data.</text>
</comment>
<keyword evidence="3" id="KW-1185">Reference proteome</keyword>
<feature type="compositionally biased region" description="Acidic residues" evidence="1">
    <location>
        <begin position="18"/>
        <end position="32"/>
    </location>
</feature>
<feature type="compositionally biased region" description="Polar residues" evidence="1">
    <location>
        <begin position="1"/>
        <end position="12"/>
    </location>
</feature>
<feature type="non-terminal residue" evidence="2">
    <location>
        <position position="1"/>
    </location>
</feature>
<feature type="region of interest" description="Disordered" evidence="1">
    <location>
        <begin position="1"/>
        <end position="88"/>
    </location>
</feature>
<proteinExistence type="predicted"/>